<evidence type="ECO:0000256" key="11">
    <source>
        <dbReference type="PIRNR" id="PIRNR006268"/>
    </source>
</evidence>
<dbReference type="PIRSF" id="PIRSF006268">
    <property type="entry name" value="ApbE"/>
    <property type="match status" value="1"/>
</dbReference>
<organism evidence="13 14">
    <name type="scientific">Paenibacillus apiarius</name>
    <dbReference type="NCBI Taxonomy" id="46240"/>
    <lineage>
        <taxon>Bacteria</taxon>
        <taxon>Bacillati</taxon>
        <taxon>Bacillota</taxon>
        <taxon>Bacilli</taxon>
        <taxon>Bacillales</taxon>
        <taxon>Paenibacillaceae</taxon>
        <taxon>Paenibacillus</taxon>
    </lineage>
</organism>
<keyword evidence="14" id="KW-1185">Reference proteome</keyword>
<sequence>MTKSAKVKIAGAAFLLFVVIGIGYFLWSNDSVFSKKEPPNALVTKTLFKFDTVISLKLYGDKESEKHLMEIEKMLDQIDQQISMSNHASEIYQVNAAAGKQAVTVSQSTFDLVKVSVDYAIDTKGAFDPSIGSLVSLWKIGNGGEHPPAASLIQQAKSLVNYRDIEMDEKNVTIKLAKAGMSIDLGGIGKGYAADLVANYLRQEKVESAIIDLGGSSIIAIGSKPTGESWRIGLQDPDRERGERLAVIQLQDETIDSSGVYERFFMDNGVRYHHILDPETGSPTQNGIKSVTIIGGTATDADVLSTAAVIMGLEDGLAYIQQKPDVEAMFIMEDNKVYVTSGLQGKIKLTNTRYTVVDTN</sequence>
<proteinExistence type="inferred from homology"/>
<dbReference type="GO" id="GO:0016740">
    <property type="term" value="F:transferase activity"/>
    <property type="evidence" value="ECO:0007669"/>
    <property type="project" value="UniProtKB-KW"/>
</dbReference>
<dbReference type="PANTHER" id="PTHR30040">
    <property type="entry name" value="THIAMINE BIOSYNTHESIS LIPOPROTEIN APBE"/>
    <property type="match status" value="1"/>
</dbReference>
<keyword evidence="12" id="KW-1133">Transmembrane helix</keyword>
<feature type="transmembrane region" description="Helical" evidence="12">
    <location>
        <begin position="7"/>
        <end position="27"/>
    </location>
</feature>
<dbReference type="Gene3D" id="3.10.520.10">
    <property type="entry name" value="ApbE-like domains"/>
    <property type="match status" value="1"/>
</dbReference>
<comment type="cofactor">
    <cofactor evidence="1">
        <name>Mg(2+)</name>
        <dbReference type="ChEBI" id="CHEBI:18420"/>
    </cofactor>
</comment>
<evidence type="ECO:0000256" key="1">
    <source>
        <dbReference type="ARBA" id="ARBA00001946"/>
    </source>
</evidence>
<comment type="caution">
    <text evidence="13">The sequence shown here is derived from an EMBL/GenBank/DDBJ whole genome shotgun (WGS) entry which is preliminary data.</text>
</comment>
<gene>
    <name evidence="13" type="ORF">M5X09_02375</name>
</gene>
<dbReference type="Pfam" id="PF02424">
    <property type="entry name" value="ApbE"/>
    <property type="match status" value="1"/>
</dbReference>
<name>A0ABT4DMG0_9BACL</name>
<evidence type="ECO:0000313" key="13">
    <source>
        <dbReference type="EMBL" id="MCY9518519.1"/>
    </source>
</evidence>
<evidence type="ECO:0000313" key="14">
    <source>
        <dbReference type="Proteomes" id="UP001207626"/>
    </source>
</evidence>
<evidence type="ECO:0000256" key="7">
    <source>
        <dbReference type="ARBA" id="ARBA00022827"/>
    </source>
</evidence>
<keyword evidence="6 11" id="KW-0479">Metal-binding</keyword>
<evidence type="ECO:0000256" key="8">
    <source>
        <dbReference type="ARBA" id="ARBA00022842"/>
    </source>
</evidence>
<evidence type="ECO:0000256" key="4">
    <source>
        <dbReference type="ARBA" id="ARBA00022630"/>
    </source>
</evidence>
<dbReference type="InterPro" id="IPR024932">
    <property type="entry name" value="ApbE"/>
</dbReference>
<evidence type="ECO:0000256" key="6">
    <source>
        <dbReference type="ARBA" id="ARBA00022723"/>
    </source>
</evidence>
<evidence type="ECO:0000256" key="3">
    <source>
        <dbReference type="ARBA" id="ARBA00016337"/>
    </source>
</evidence>
<reference evidence="13 14" key="1">
    <citation type="submission" date="2022-05" db="EMBL/GenBank/DDBJ databases">
        <title>Genome Sequencing of Bee-Associated Microbes.</title>
        <authorList>
            <person name="Dunlap C."/>
        </authorList>
    </citation>
    <scope>NUCLEOTIDE SEQUENCE [LARGE SCALE GENOMIC DNA]</scope>
    <source>
        <strain evidence="13 14">NRRL NRS-1438</strain>
    </source>
</reference>
<dbReference type="RefSeq" id="WP_087432977.1">
    <property type="nucleotide sequence ID" value="NZ_JAMDLV010000038.1"/>
</dbReference>
<comment type="catalytic activity">
    <reaction evidence="10 11">
        <text>L-threonyl-[protein] + FAD = FMN-L-threonyl-[protein] + AMP + H(+)</text>
        <dbReference type="Rhea" id="RHEA:36847"/>
        <dbReference type="Rhea" id="RHEA-COMP:11060"/>
        <dbReference type="Rhea" id="RHEA-COMP:11061"/>
        <dbReference type="ChEBI" id="CHEBI:15378"/>
        <dbReference type="ChEBI" id="CHEBI:30013"/>
        <dbReference type="ChEBI" id="CHEBI:57692"/>
        <dbReference type="ChEBI" id="CHEBI:74257"/>
        <dbReference type="ChEBI" id="CHEBI:456215"/>
        <dbReference type="EC" id="2.7.1.180"/>
    </reaction>
</comment>
<keyword evidence="12" id="KW-0812">Transmembrane</keyword>
<accession>A0ABT4DMG0</accession>
<evidence type="ECO:0000256" key="9">
    <source>
        <dbReference type="ARBA" id="ARBA00031306"/>
    </source>
</evidence>
<keyword evidence="7 11" id="KW-0274">FAD</keyword>
<comment type="similarity">
    <text evidence="11">Belongs to the ApbE family.</text>
</comment>
<keyword evidence="8 11" id="KW-0460">Magnesium</keyword>
<dbReference type="InterPro" id="IPR003374">
    <property type="entry name" value="ApbE-like_sf"/>
</dbReference>
<evidence type="ECO:0000256" key="10">
    <source>
        <dbReference type="ARBA" id="ARBA00048540"/>
    </source>
</evidence>
<evidence type="ECO:0000256" key="5">
    <source>
        <dbReference type="ARBA" id="ARBA00022679"/>
    </source>
</evidence>
<dbReference type="SUPFAM" id="SSF143631">
    <property type="entry name" value="ApbE-like"/>
    <property type="match status" value="1"/>
</dbReference>
<keyword evidence="5 11" id="KW-0808">Transferase</keyword>
<dbReference type="Proteomes" id="UP001207626">
    <property type="component" value="Unassembled WGS sequence"/>
</dbReference>
<keyword evidence="12" id="KW-0472">Membrane</keyword>
<dbReference type="EC" id="2.7.1.180" evidence="2 11"/>
<dbReference type="PANTHER" id="PTHR30040:SF2">
    <property type="entry name" value="FAD:PROTEIN FMN TRANSFERASE"/>
    <property type="match status" value="1"/>
</dbReference>
<keyword evidence="4 11" id="KW-0285">Flavoprotein</keyword>
<evidence type="ECO:0000256" key="2">
    <source>
        <dbReference type="ARBA" id="ARBA00011955"/>
    </source>
</evidence>
<protein>
    <recommendedName>
        <fullName evidence="3 11">FAD:protein FMN transferase</fullName>
        <ecNumber evidence="2 11">2.7.1.180</ecNumber>
    </recommendedName>
    <alternativeName>
        <fullName evidence="9 11">Flavin transferase</fullName>
    </alternativeName>
</protein>
<dbReference type="EMBL" id="JAMDLW010000001">
    <property type="protein sequence ID" value="MCY9518519.1"/>
    <property type="molecule type" value="Genomic_DNA"/>
</dbReference>
<evidence type="ECO:0000256" key="12">
    <source>
        <dbReference type="SAM" id="Phobius"/>
    </source>
</evidence>